<comment type="catalytic activity">
    <reaction evidence="1">
        <text>ATP + protein L-histidine = ADP + protein N-phospho-L-histidine.</text>
        <dbReference type="EC" id="2.7.13.3"/>
    </reaction>
</comment>
<keyword evidence="4" id="KW-1003">Cell membrane</keyword>
<protein>
    <recommendedName>
        <fullName evidence="3">histidine kinase</fullName>
        <ecNumber evidence="3">2.7.13.3</ecNumber>
    </recommendedName>
</protein>
<evidence type="ECO:0000256" key="2">
    <source>
        <dbReference type="ARBA" id="ARBA00004651"/>
    </source>
</evidence>
<dbReference type="InterPro" id="IPR029151">
    <property type="entry name" value="Sensor-like_sf"/>
</dbReference>
<evidence type="ECO:0000256" key="12">
    <source>
        <dbReference type="ARBA" id="ARBA00023012"/>
    </source>
</evidence>
<sequence length="539" mass="56555">MRLISVAVRRPRLRLRDQLLLLVTALVAATLVTSVVIATYVVRAIVQRQFEIRALTIARGVALDNRYAQWLGDVPTPGGPVQLEAERVRSGTNAQYVVVADTSGIRYSSPDPAAVGDRIRTDLTAVRTGGQLMTIDQEASGTSATGSVPLRAADGRIVGTVSVGLAMSRVNERVWTLTRQLVAGGSVSLLLGIGGAIALARRFRRTTHGLEPAELADLLRGQEAVLSGVRDGVVAVDPSGIVTACNSEAERLLGARPAGRPVRDAGLPEPVVALLTRDDAPVGETTVIGDNTVRATRLAVVRDGTDLGQVLVLRDHSDLDSIARELEATRALTDALRAQAHEHNNRIHAVSGMLGLGHVDEARDYLRELGGSTTVWGDRIADPYLAGLLTAKSAAASEAGVRLRLGDTTWVDGRLTQPLDCITVVGNLVDNGIRAAAGSGGAWVEITLASDGHALVVHVVDSGTGVPAGARDEIFQPGFTTRELARDGHGLGLGLARRTARRYRGDVLLADPGGSGTHGAVFSARLEDVVAAPTTAVLP</sequence>
<evidence type="ECO:0000256" key="7">
    <source>
        <dbReference type="ARBA" id="ARBA00022692"/>
    </source>
</evidence>
<dbReference type="PRINTS" id="PR00344">
    <property type="entry name" value="BCTRLSENSOR"/>
</dbReference>
<dbReference type="InterPro" id="IPR004358">
    <property type="entry name" value="Sig_transdc_His_kin-like_C"/>
</dbReference>
<keyword evidence="8" id="KW-0547">Nucleotide-binding</keyword>
<feature type="transmembrane region" description="Helical" evidence="14">
    <location>
        <begin position="20"/>
        <end position="42"/>
    </location>
</feature>
<evidence type="ECO:0000256" key="6">
    <source>
        <dbReference type="ARBA" id="ARBA00022679"/>
    </source>
</evidence>
<dbReference type="SUPFAM" id="SSF103190">
    <property type="entry name" value="Sensory domain-like"/>
    <property type="match status" value="1"/>
</dbReference>
<evidence type="ECO:0000259" key="15">
    <source>
        <dbReference type="PROSITE" id="PS50109"/>
    </source>
</evidence>
<dbReference type="Gene3D" id="3.30.565.10">
    <property type="entry name" value="Histidine kinase-like ATPase, C-terminal domain"/>
    <property type="match status" value="1"/>
</dbReference>
<evidence type="ECO:0000256" key="14">
    <source>
        <dbReference type="SAM" id="Phobius"/>
    </source>
</evidence>
<dbReference type="SUPFAM" id="SSF55874">
    <property type="entry name" value="ATPase domain of HSP90 chaperone/DNA topoisomerase II/histidine kinase"/>
    <property type="match status" value="1"/>
</dbReference>
<keyword evidence="7 14" id="KW-0812">Transmembrane</keyword>
<dbReference type="PANTHER" id="PTHR45436:SF5">
    <property type="entry name" value="SENSOR HISTIDINE KINASE TRCS"/>
    <property type="match status" value="1"/>
</dbReference>
<accession>A0ABS4UW01</accession>
<keyword evidence="17" id="KW-1185">Reference proteome</keyword>
<dbReference type="InterPro" id="IPR033463">
    <property type="entry name" value="sCache_3"/>
</dbReference>
<dbReference type="Gene3D" id="3.30.450.20">
    <property type="entry name" value="PAS domain"/>
    <property type="match status" value="2"/>
</dbReference>
<comment type="caution">
    <text evidence="16">The sequence shown here is derived from an EMBL/GenBank/DDBJ whole genome shotgun (WGS) entry which is preliminary data.</text>
</comment>
<gene>
    <name evidence="16" type="ORF">JOF29_006938</name>
</gene>
<evidence type="ECO:0000256" key="13">
    <source>
        <dbReference type="ARBA" id="ARBA00023136"/>
    </source>
</evidence>
<dbReference type="PANTHER" id="PTHR45436">
    <property type="entry name" value="SENSOR HISTIDINE KINASE YKOH"/>
    <property type="match status" value="1"/>
</dbReference>
<proteinExistence type="predicted"/>
<organism evidence="16 17">
    <name type="scientific">Kribbella aluminosa</name>
    <dbReference type="NCBI Taxonomy" id="416017"/>
    <lineage>
        <taxon>Bacteria</taxon>
        <taxon>Bacillati</taxon>
        <taxon>Actinomycetota</taxon>
        <taxon>Actinomycetes</taxon>
        <taxon>Propionibacteriales</taxon>
        <taxon>Kribbellaceae</taxon>
        <taxon>Kribbella</taxon>
    </lineage>
</organism>
<dbReference type="Pfam" id="PF17203">
    <property type="entry name" value="sCache_3_2"/>
    <property type="match status" value="1"/>
</dbReference>
<keyword evidence="13 14" id="KW-0472">Membrane</keyword>
<dbReference type="InterPro" id="IPR050428">
    <property type="entry name" value="TCS_sensor_his_kinase"/>
</dbReference>
<keyword evidence="9 16" id="KW-0418">Kinase</keyword>
<keyword evidence="5" id="KW-0597">Phosphoprotein</keyword>
<dbReference type="RefSeq" id="WP_209698439.1">
    <property type="nucleotide sequence ID" value="NZ_JAGINT010000002.1"/>
</dbReference>
<dbReference type="EC" id="2.7.13.3" evidence="3"/>
<dbReference type="SUPFAM" id="SSF55890">
    <property type="entry name" value="Sporulation response regulatory protein Spo0B"/>
    <property type="match status" value="1"/>
</dbReference>
<reference evidence="16 17" key="1">
    <citation type="submission" date="2021-03" db="EMBL/GenBank/DDBJ databases">
        <title>Sequencing the genomes of 1000 actinobacteria strains.</title>
        <authorList>
            <person name="Klenk H.-P."/>
        </authorList>
    </citation>
    <scope>NUCLEOTIDE SEQUENCE [LARGE SCALE GENOMIC DNA]</scope>
    <source>
        <strain evidence="16 17">DSM 18824</strain>
    </source>
</reference>
<evidence type="ECO:0000256" key="9">
    <source>
        <dbReference type="ARBA" id="ARBA00022777"/>
    </source>
</evidence>
<evidence type="ECO:0000256" key="8">
    <source>
        <dbReference type="ARBA" id="ARBA00022741"/>
    </source>
</evidence>
<evidence type="ECO:0000256" key="5">
    <source>
        <dbReference type="ARBA" id="ARBA00022553"/>
    </source>
</evidence>
<evidence type="ECO:0000313" key="16">
    <source>
        <dbReference type="EMBL" id="MBP2355828.1"/>
    </source>
</evidence>
<evidence type="ECO:0000313" key="17">
    <source>
        <dbReference type="Proteomes" id="UP000755585"/>
    </source>
</evidence>
<keyword evidence="6 16" id="KW-0808">Transferase</keyword>
<dbReference type="InterPro" id="IPR016120">
    <property type="entry name" value="Sig_transdc_His_kin_SpoOB"/>
</dbReference>
<evidence type="ECO:0000256" key="10">
    <source>
        <dbReference type="ARBA" id="ARBA00022840"/>
    </source>
</evidence>
<name>A0ABS4UW01_9ACTN</name>
<evidence type="ECO:0000256" key="1">
    <source>
        <dbReference type="ARBA" id="ARBA00000085"/>
    </source>
</evidence>
<comment type="subcellular location">
    <subcellularLocation>
        <location evidence="2">Cell membrane</location>
        <topology evidence="2">Multi-pass membrane protein</topology>
    </subcellularLocation>
</comment>
<dbReference type="Gene3D" id="1.10.287.130">
    <property type="match status" value="1"/>
</dbReference>
<dbReference type="PROSITE" id="PS50109">
    <property type="entry name" value="HIS_KIN"/>
    <property type="match status" value="1"/>
</dbReference>
<dbReference type="InterPro" id="IPR035965">
    <property type="entry name" value="PAS-like_dom_sf"/>
</dbReference>
<dbReference type="SMART" id="SM00387">
    <property type="entry name" value="HATPase_c"/>
    <property type="match status" value="1"/>
</dbReference>
<dbReference type="SUPFAM" id="SSF55785">
    <property type="entry name" value="PYP-like sensor domain (PAS domain)"/>
    <property type="match status" value="1"/>
</dbReference>
<dbReference type="InterPro" id="IPR003594">
    <property type="entry name" value="HATPase_dom"/>
</dbReference>
<dbReference type="Proteomes" id="UP000755585">
    <property type="component" value="Unassembled WGS sequence"/>
</dbReference>
<evidence type="ECO:0000256" key="3">
    <source>
        <dbReference type="ARBA" id="ARBA00012438"/>
    </source>
</evidence>
<keyword evidence="12" id="KW-0902">Two-component regulatory system</keyword>
<dbReference type="InterPro" id="IPR036890">
    <property type="entry name" value="HATPase_C_sf"/>
</dbReference>
<dbReference type="GO" id="GO:0004673">
    <property type="term" value="F:protein histidine kinase activity"/>
    <property type="evidence" value="ECO:0007669"/>
    <property type="project" value="UniProtKB-EC"/>
</dbReference>
<dbReference type="Pfam" id="PF02518">
    <property type="entry name" value="HATPase_c"/>
    <property type="match status" value="1"/>
</dbReference>
<keyword evidence="11 14" id="KW-1133">Transmembrane helix</keyword>
<dbReference type="EMBL" id="JAGINT010000002">
    <property type="protein sequence ID" value="MBP2355828.1"/>
    <property type="molecule type" value="Genomic_DNA"/>
</dbReference>
<evidence type="ECO:0000256" key="11">
    <source>
        <dbReference type="ARBA" id="ARBA00022989"/>
    </source>
</evidence>
<feature type="domain" description="Histidine kinase" evidence="15">
    <location>
        <begin position="424"/>
        <end position="530"/>
    </location>
</feature>
<keyword evidence="10" id="KW-0067">ATP-binding</keyword>
<dbReference type="InterPro" id="IPR005467">
    <property type="entry name" value="His_kinase_dom"/>
</dbReference>
<evidence type="ECO:0000256" key="4">
    <source>
        <dbReference type="ARBA" id="ARBA00022475"/>
    </source>
</evidence>